<dbReference type="InterPro" id="IPR003838">
    <property type="entry name" value="ABC3_permease_C"/>
</dbReference>
<accession>A0A090ZZZ6</accession>
<evidence type="ECO:0000313" key="10">
    <source>
        <dbReference type="Proteomes" id="UP000029278"/>
    </source>
</evidence>
<sequence length="656" mass="72280">MTFRQFAFNNVLRNKRTYAAYFLSSSFSVMIFFVCALFLFHPGLRGQVVYSSALLVLAAAEVVMYVFAFFFVIYSVGSFLRSRKRDFGIMLLHGMTERQLRKLVFLENMLIGASSILCGIGVGLLTAKLFLLAGSELLGVSPLPFHVPWPSLLLTVAAFLLLFLLISLCTTLLLGSHRLIELFQAGMKPAGPPQTSAALSLLAAGLLGGAYALAATATASSVLVRMLPVTAMTIVGTYFFYTQLSVFLIRAAQKRLRFYWKKTNMVTVSSLAYRMKENARMFFLVTIIATMAFCAVGTFASINRLADGFAADYPADIGYVAKAGSSVEENHLRRIRGELDAKGVAYRTESLPIFYAKVVSSTSDFPVAWMPLISFSGYKRAVTAAGIAFDEKEPADGEALVLLGSEREFRLLEQRKPAGYVFAGGAAGTRVRESGLTRHVAIPESLIERAGNDLEGSFSGLVVSDGLLKRLEAAAKDGERRVDRFTGFYVDKVESTLGVAAELTDHGRMRYDMDKPYALTVSGTLYEVQRTTYRALLLFALLVGTVFFIAAGSFLYFRLYSDLEYDRRQYGALAKLGLTEKELAGIVTRQVGLLFFVPIALAIVHSLFAFKAMQSLFSFSVAWQTVAVLASFLLAQAAYFLLIRARYLRNVKKAIR</sequence>
<dbReference type="EMBL" id="JMQA01000022">
    <property type="protein sequence ID" value="KFN09631.1"/>
    <property type="molecule type" value="Genomic_DNA"/>
</dbReference>
<dbReference type="PIRSF" id="PIRSF018968">
    <property type="entry name" value="ABC_permease_BceB"/>
    <property type="match status" value="1"/>
</dbReference>
<evidence type="ECO:0000256" key="5">
    <source>
        <dbReference type="ARBA" id="ARBA00023136"/>
    </source>
</evidence>
<keyword evidence="6" id="KW-0813">Transport</keyword>
<evidence type="ECO:0000256" key="2">
    <source>
        <dbReference type="ARBA" id="ARBA00022475"/>
    </source>
</evidence>
<feature type="transmembrane region" description="Helical" evidence="6">
    <location>
        <begin position="535"/>
        <end position="557"/>
    </location>
</feature>
<evidence type="ECO:0000256" key="6">
    <source>
        <dbReference type="PIRNR" id="PIRNR018968"/>
    </source>
</evidence>
<reference evidence="8 10" key="1">
    <citation type="submission" date="2014-04" db="EMBL/GenBank/DDBJ databases">
        <authorList>
            <person name="Bishop-Lilly K.A."/>
            <person name="Broomall S.M."/>
            <person name="Chain P.S."/>
            <person name="Chertkov O."/>
            <person name="Coyne S.R."/>
            <person name="Daligault H.E."/>
            <person name="Davenport K.W."/>
            <person name="Erkkila T."/>
            <person name="Frey K.G."/>
            <person name="Gibbons H.S."/>
            <person name="Gu W."/>
            <person name="Jaissle J."/>
            <person name="Johnson S.L."/>
            <person name="Koroleva G.I."/>
            <person name="Ladner J.T."/>
            <person name="Lo C.-C."/>
            <person name="Minogue T.D."/>
            <person name="Munk C."/>
            <person name="Palacios G.F."/>
            <person name="Redden C.L."/>
            <person name="Rosenzweig C.N."/>
            <person name="Scholz M.B."/>
            <person name="Teshima H."/>
            <person name="Xu Y."/>
        </authorList>
    </citation>
    <scope>NUCLEOTIDE SEQUENCE [LARGE SCALE GENOMIC DNA]</scope>
    <source>
        <strain evidence="8 10">8244</strain>
    </source>
</reference>
<keyword evidence="4 6" id="KW-1133">Transmembrane helix</keyword>
<comment type="similarity">
    <text evidence="6">Belongs to the ABC-4 integral membrane protein family.</text>
</comment>
<reference evidence="9 11" key="2">
    <citation type="submission" date="2019-11" db="EMBL/GenBank/DDBJ databases">
        <title>Draft genome sequences of five Paenibacillus species of dairy origin.</title>
        <authorList>
            <person name="Olajide A.M."/>
            <person name="Chen S."/>
            <person name="Lapointe G."/>
        </authorList>
    </citation>
    <scope>NUCLEOTIDE SEQUENCE [LARGE SCALE GENOMIC DNA]</scope>
    <source>
        <strain evidence="9 11">3CT49</strain>
    </source>
</reference>
<evidence type="ECO:0000313" key="11">
    <source>
        <dbReference type="Proteomes" id="UP000442469"/>
    </source>
</evidence>
<protein>
    <submittedName>
        <fullName evidence="8">FtsX-like permease family protein</fullName>
    </submittedName>
</protein>
<evidence type="ECO:0000313" key="8">
    <source>
        <dbReference type="EMBL" id="KFN09631.1"/>
    </source>
</evidence>
<feature type="transmembrane region" description="Helical" evidence="6">
    <location>
        <begin position="229"/>
        <end position="252"/>
    </location>
</feature>
<feature type="transmembrane region" description="Helical" evidence="6">
    <location>
        <begin position="103"/>
        <end position="131"/>
    </location>
</feature>
<feature type="transmembrane region" description="Helical" evidence="6">
    <location>
        <begin position="591"/>
        <end position="610"/>
    </location>
</feature>
<evidence type="ECO:0000313" key="9">
    <source>
        <dbReference type="EMBL" id="MUG23908.1"/>
    </source>
</evidence>
<evidence type="ECO:0000256" key="4">
    <source>
        <dbReference type="ARBA" id="ARBA00022989"/>
    </source>
</evidence>
<keyword evidence="10" id="KW-1185">Reference proteome</keyword>
<feature type="transmembrane region" description="Helical" evidence="6">
    <location>
        <begin position="53"/>
        <end position="82"/>
    </location>
</feature>
<evidence type="ECO:0000259" key="7">
    <source>
        <dbReference type="Pfam" id="PF02687"/>
    </source>
</evidence>
<comment type="subcellular location">
    <subcellularLocation>
        <location evidence="1 6">Cell membrane</location>
        <topology evidence="1 6">Multi-pass membrane protein</topology>
    </subcellularLocation>
</comment>
<dbReference type="PANTHER" id="PTHR46795">
    <property type="entry name" value="ABC TRANSPORTER PERMEASE-RELATED-RELATED"/>
    <property type="match status" value="1"/>
</dbReference>
<comment type="caution">
    <text evidence="8">The sequence shown here is derived from an EMBL/GenBank/DDBJ whole genome shotgun (WGS) entry which is preliminary data.</text>
</comment>
<dbReference type="GeneID" id="77006590"/>
<dbReference type="AlphaFoldDB" id="A0A090ZZZ6"/>
<gene>
    <name evidence="8" type="ORF">DJ90_3253</name>
    <name evidence="9" type="ORF">GNQ08_16070</name>
</gene>
<keyword evidence="2 6" id="KW-1003">Cell membrane</keyword>
<feature type="domain" description="ABC3 transporter permease C-terminal" evidence="7">
    <location>
        <begin position="62"/>
        <end position="174"/>
    </location>
</feature>
<feature type="transmembrane region" description="Helical" evidence="6">
    <location>
        <begin position="196"/>
        <end position="217"/>
    </location>
</feature>
<dbReference type="HOGENOM" id="CLU_022800_3_0_9"/>
<dbReference type="Proteomes" id="UP000442469">
    <property type="component" value="Unassembled WGS sequence"/>
</dbReference>
<proteinExistence type="inferred from homology"/>
<evidence type="ECO:0000256" key="3">
    <source>
        <dbReference type="ARBA" id="ARBA00022692"/>
    </source>
</evidence>
<keyword evidence="5 6" id="KW-0472">Membrane</keyword>
<dbReference type="GO" id="GO:0005886">
    <property type="term" value="C:plasma membrane"/>
    <property type="evidence" value="ECO:0007669"/>
    <property type="project" value="UniProtKB-SubCell"/>
</dbReference>
<dbReference type="GO" id="GO:0055085">
    <property type="term" value="P:transmembrane transport"/>
    <property type="evidence" value="ECO:0007669"/>
    <property type="project" value="UniProtKB-UniRule"/>
</dbReference>
<dbReference type="Pfam" id="PF02687">
    <property type="entry name" value="FtsX"/>
    <property type="match status" value="2"/>
</dbReference>
<evidence type="ECO:0000256" key="1">
    <source>
        <dbReference type="ARBA" id="ARBA00004651"/>
    </source>
</evidence>
<dbReference type="OrthoDB" id="1937696at2"/>
<dbReference type="RefSeq" id="WP_036622057.1">
    <property type="nucleotide sequence ID" value="NZ_CP086393.1"/>
</dbReference>
<feature type="domain" description="ABC3 transporter permease C-terminal" evidence="7">
    <location>
        <begin position="542"/>
        <end position="642"/>
    </location>
</feature>
<name>A0A090ZZZ6_PAEMA</name>
<dbReference type="InterPro" id="IPR052536">
    <property type="entry name" value="ABC-4_Integral_Memb_Prot"/>
</dbReference>
<feature type="transmembrane region" description="Helical" evidence="6">
    <location>
        <begin position="20"/>
        <end position="41"/>
    </location>
</feature>
<feature type="transmembrane region" description="Helical" evidence="6">
    <location>
        <begin position="151"/>
        <end position="175"/>
    </location>
</feature>
<dbReference type="EMBL" id="WNZZ01000011">
    <property type="protein sequence ID" value="MUG23908.1"/>
    <property type="molecule type" value="Genomic_DNA"/>
</dbReference>
<keyword evidence="3 6" id="KW-0812">Transmembrane</keyword>
<dbReference type="InterPro" id="IPR027022">
    <property type="entry name" value="ABC_permease_BceB-typ"/>
</dbReference>
<feature type="transmembrane region" description="Helical" evidence="6">
    <location>
        <begin position="622"/>
        <end position="643"/>
    </location>
</feature>
<dbReference type="PANTHER" id="PTHR46795:SF2">
    <property type="entry name" value="ABC TRANSPORTER, PERMEASE PROTEIN"/>
    <property type="match status" value="1"/>
</dbReference>
<dbReference type="Proteomes" id="UP000029278">
    <property type="component" value="Unassembled WGS sequence"/>
</dbReference>
<feature type="transmembrane region" description="Helical" evidence="6">
    <location>
        <begin position="281"/>
        <end position="302"/>
    </location>
</feature>
<organism evidence="8 10">
    <name type="scientific">Paenibacillus macerans</name>
    <name type="common">Bacillus macerans</name>
    <dbReference type="NCBI Taxonomy" id="44252"/>
    <lineage>
        <taxon>Bacteria</taxon>
        <taxon>Bacillati</taxon>
        <taxon>Bacillota</taxon>
        <taxon>Bacilli</taxon>
        <taxon>Bacillales</taxon>
        <taxon>Paenibacillaceae</taxon>
        <taxon>Paenibacillus</taxon>
    </lineage>
</organism>
<dbReference type="STRING" id="44252.DJ90_3253"/>
<dbReference type="PATRIC" id="fig|44252.3.peg.2389"/>